<keyword evidence="5" id="KW-0472">Membrane</keyword>
<dbReference type="AlphaFoldDB" id="A0A833RMG8"/>
<dbReference type="SMART" id="SM00028">
    <property type="entry name" value="TPR"/>
    <property type="match status" value="5"/>
</dbReference>
<dbReference type="PROSITE" id="PS50005">
    <property type="entry name" value="TPR"/>
    <property type="match status" value="3"/>
</dbReference>
<gene>
    <name evidence="6" type="ORF">FCM35_KLT00339</name>
</gene>
<dbReference type="InterPro" id="IPR011990">
    <property type="entry name" value="TPR-like_helical_dom_sf"/>
</dbReference>
<dbReference type="Pfam" id="PF13432">
    <property type="entry name" value="TPR_16"/>
    <property type="match status" value="1"/>
</dbReference>
<name>A0A833RMG8_9POAL</name>
<feature type="repeat" description="TPR" evidence="3">
    <location>
        <begin position="321"/>
        <end position="354"/>
    </location>
</feature>
<dbReference type="InterPro" id="IPR051685">
    <property type="entry name" value="Ycf3/AcsC/BcsC/TPR_MFPF"/>
</dbReference>
<dbReference type="Proteomes" id="UP000623129">
    <property type="component" value="Unassembled WGS sequence"/>
</dbReference>
<dbReference type="OrthoDB" id="536368at2759"/>
<evidence type="ECO:0000313" key="6">
    <source>
        <dbReference type="EMBL" id="KAF3341701.1"/>
    </source>
</evidence>
<proteinExistence type="predicted"/>
<keyword evidence="7" id="KW-1185">Reference proteome</keyword>
<keyword evidence="2 3" id="KW-0802">TPR repeat</keyword>
<dbReference type="PANTHER" id="PTHR44943">
    <property type="entry name" value="CELLULOSE SYNTHASE OPERON PROTEIN C"/>
    <property type="match status" value="1"/>
</dbReference>
<feature type="transmembrane region" description="Helical" evidence="5">
    <location>
        <begin position="131"/>
        <end position="152"/>
    </location>
</feature>
<evidence type="ECO:0000256" key="4">
    <source>
        <dbReference type="SAM" id="MobiDB-lite"/>
    </source>
</evidence>
<evidence type="ECO:0000256" key="5">
    <source>
        <dbReference type="SAM" id="Phobius"/>
    </source>
</evidence>
<feature type="compositionally biased region" description="Polar residues" evidence="4">
    <location>
        <begin position="56"/>
        <end position="77"/>
    </location>
</feature>
<sequence length="399" mass="44024">MAIDFSLRATTCVPRKSLFFGKEMLEFGSSMGFRRTNVCYRVTCLASKRRGKKSFKNPNDFASTSEAPQLGSSNDNSGKVVFDQKFLDKLEEVKKSAIQKKNTEEKKSYQAIDYDAPIESDQKTIGIGTKVGIGVAVVVFGLVFAFGDFLPYGSVNSSKEGTEVRKQLTEEEKTTFKRAFEEYETKLKTSPNDASALEGAAVTLVEMGEYDKAVPFLEKLIKESPGYADAYRLLGEVKYELKDYDGSASAFKISLSLSDNIDFEVLQGLTNTLLASQKPDEAVKVLLSAREKINKQVQQNAAASVNSNSEDSQNKPNIDPVQVELLIGKAYSDWGHLSDAVAVYDELISKHPNDFRGYLAKGIILKQNGKVGDAERMFIQAKFFAPEAAKALVDRYSGV</sequence>
<organism evidence="6 7">
    <name type="scientific">Carex littledalei</name>
    <dbReference type="NCBI Taxonomy" id="544730"/>
    <lineage>
        <taxon>Eukaryota</taxon>
        <taxon>Viridiplantae</taxon>
        <taxon>Streptophyta</taxon>
        <taxon>Embryophyta</taxon>
        <taxon>Tracheophyta</taxon>
        <taxon>Spermatophyta</taxon>
        <taxon>Magnoliopsida</taxon>
        <taxon>Liliopsida</taxon>
        <taxon>Poales</taxon>
        <taxon>Cyperaceae</taxon>
        <taxon>Cyperoideae</taxon>
        <taxon>Cariceae</taxon>
        <taxon>Carex</taxon>
        <taxon>Carex subgen. Euthyceras</taxon>
    </lineage>
</organism>
<comment type="caution">
    <text evidence="6">The sequence shown here is derived from an EMBL/GenBank/DDBJ whole genome shotgun (WGS) entry which is preliminary data.</text>
</comment>
<protein>
    <submittedName>
        <fullName evidence="6">UDP-N-acetylglucosamine--peptide</fullName>
    </submittedName>
</protein>
<dbReference type="InterPro" id="IPR019734">
    <property type="entry name" value="TPR_rpt"/>
</dbReference>
<keyword evidence="5" id="KW-0812">Transmembrane</keyword>
<evidence type="ECO:0000256" key="3">
    <source>
        <dbReference type="PROSITE-ProRule" id="PRU00339"/>
    </source>
</evidence>
<feature type="region of interest" description="Disordered" evidence="4">
    <location>
        <begin position="52"/>
        <end position="77"/>
    </location>
</feature>
<reference evidence="6" key="1">
    <citation type="submission" date="2020-01" db="EMBL/GenBank/DDBJ databases">
        <title>Genome sequence of Kobresia littledalei, the first chromosome-level genome in the family Cyperaceae.</title>
        <authorList>
            <person name="Qu G."/>
        </authorList>
    </citation>
    <scope>NUCLEOTIDE SEQUENCE</scope>
    <source>
        <strain evidence="6">C.B.Clarke</strain>
        <tissue evidence="6">Leaf</tissue>
    </source>
</reference>
<accession>A0A833RMG8</accession>
<dbReference type="PANTHER" id="PTHR44943:SF4">
    <property type="entry name" value="TPR REPEAT-CONTAINING PROTEIN MJ0798"/>
    <property type="match status" value="1"/>
</dbReference>
<keyword evidence="5" id="KW-1133">Transmembrane helix</keyword>
<evidence type="ECO:0000256" key="2">
    <source>
        <dbReference type="ARBA" id="ARBA00022803"/>
    </source>
</evidence>
<feature type="repeat" description="TPR" evidence="3">
    <location>
        <begin position="194"/>
        <end position="227"/>
    </location>
</feature>
<dbReference type="Pfam" id="PF14559">
    <property type="entry name" value="TPR_19"/>
    <property type="match status" value="1"/>
</dbReference>
<keyword evidence="1" id="KW-0677">Repeat</keyword>
<evidence type="ECO:0000313" key="7">
    <source>
        <dbReference type="Proteomes" id="UP000623129"/>
    </source>
</evidence>
<dbReference type="Gene3D" id="1.25.40.10">
    <property type="entry name" value="Tetratricopeptide repeat domain"/>
    <property type="match status" value="1"/>
</dbReference>
<dbReference type="SUPFAM" id="SSF48452">
    <property type="entry name" value="TPR-like"/>
    <property type="match status" value="1"/>
</dbReference>
<feature type="repeat" description="TPR" evidence="3">
    <location>
        <begin position="228"/>
        <end position="261"/>
    </location>
</feature>
<dbReference type="EMBL" id="SWLB01000001">
    <property type="protein sequence ID" value="KAF3341701.1"/>
    <property type="molecule type" value="Genomic_DNA"/>
</dbReference>
<evidence type="ECO:0000256" key="1">
    <source>
        <dbReference type="ARBA" id="ARBA00022737"/>
    </source>
</evidence>